<reference evidence="1 2" key="1">
    <citation type="journal article" date="2021" name="Elife">
        <title>Chloroplast acquisition without the gene transfer in kleptoplastic sea slugs, Plakobranchus ocellatus.</title>
        <authorList>
            <person name="Maeda T."/>
            <person name="Takahashi S."/>
            <person name="Yoshida T."/>
            <person name="Shimamura S."/>
            <person name="Takaki Y."/>
            <person name="Nagai Y."/>
            <person name="Toyoda A."/>
            <person name="Suzuki Y."/>
            <person name="Arimoto A."/>
            <person name="Ishii H."/>
            <person name="Satoh N."/>
            <person name="Nishiyama T."/>
            <person name="Hasebe M."/>
            <person name="Maruyama T."/>
            <person name="Minagawa J."/>
            <person name="Obokata J."/>
            <person name="Shigenobu S."/>
        </authorList>
    </citation>
    <scope>NUCLEOTIDE SEQUENCE [LARGE SCALE GENOMIC DNA]</scope>
</reference>
<proteinExistence type="predicted"/>
<accession>A0AAV4CI96</accession>
<dbReference type="EMBL" id="BLXT01006360">
    <property type="protein sequence ID" value="GFO31186.1"/>
    <property type="molecule type" value="Genomic_DNA"/>
</dbReference>
<evidence type="ECO:0000313" key="1">
    <source>
        <dbReference type="EMBL" id="GFO31186.1"/>
    </source>
</evidence>
<name>A0AAV4CI96_9GAST</name>
<dbReference type="AlphaFoldDB" id="A0AAV4CI96"/>
<organism evidence="1 2">
    <name type="scientific">Plakobranchus ocellatus</name>
    <dbReference type="NCBI Taxonomy" id="259542"/>
    <lineage>
        <taxon>Eukaryota</taxon>
        <taxon>Metazoa</taxon>
        <taxon>Spiralia</taxon>
        <taxon>Lophotrochozoa</taxon>
        <taxon>Mollusca</taxon>
        <taxon>Gastropoda</taxon>
        <taxon>Heterobranchia</taxon>
        <taxon>Euthyneura</taxon>
        <taxon>Panpulmonata</taxon>
        <taxon>Sacoglossa</taxon>
        <taxon>Placobranchoidea</taxon>
        <taxon>Plakobranchidae</taxon>
        <taxon>Plakobranchus</taxon>
    </lineage>
</organism>
<keyword evidence="2" id="KW-1185">Reference proteome</keyword>
<comment type="caution">
    <text evidence="1">The sequence shown here is derived from an EMBL/GenBank/DDBJ whole genome shotgun (WGS) entry which is preliminary data.</text>
</comment>
<sequence>MSPCFGSRGSLVFRYILKLSISNVRQALKSRDGSGRLDYWCENEERVIKKQPKSSFFSLLEIEKFTHEEMVTGEKKSSMGRTIISHGDCHRTKEFLYGHDDYQPRRLSKD</sequence>
<gene>
    <name evidence="1" type="ORF">PoB_005769100</name>
</gene>
<protein>
    <submittedName>
        <fullName evidence="1">Uncharacterized protein</fullName>
    </submittedName>
</protein>
<dbReference type="Proteomes" id="UP000735302">
    <property type="component" value="Unassembled WGS sequence"/>
</dbReference>
<evidence type="ECO:0000313" key="2">
    <source>
        <dbReference type="Proteomes" id="UP000735302"/>
    </source>
</evidence>